<evidence type="ECO:0000256" key="1">
    <source>
        <dbReference type="SAM" id="MobiDB-lite"/>
    </source>
</evidence>
<proteinExistence type="predicted"/>
<reference evidence="4 5" key="1">
    <citation type="journal article" date="2017" name="Int. J. Syst. Evol. Microbiol.">
        <title>Mucilaginibacterpsychrotolerans sp. nov., isolated from peatlands.</title>
        <authorList>
            <person name="Deng Y."/>
            <person name="Shen L."/>
            <person name="Xu B."/>
            <person name="Liu Y."/>
            <person name="Gu Z."/>
            <person name="Liu H."/>
            <person name="Zhou Y."/>
        </authorList>
    </citation>
    <scope>NUCLEOTIDE SEQUENCE [LARGE SCALE GENOMIC DNA]</scope>
    <source>
        <strain evidence="4 5">NH7-4</strain>
    </source>
</reference>
<name>A0A4Y8S972_9SPHI</name>
<dbReference type="InterPro" id="IPR007730">
    <property type="entry name" value="SPOR-like_dom"/>
</dbReference>
<dbReference type="Gene3D" id="3.30.70.1070">
    <property type="entry name" value="Sporulation related repeat"/>
    <property type="match status" value="1"/>
</dbReference>
<evidence type="ECO:0000313" key="4">
    <source>
        <dbReference type="EMBL" id="TFF35077.1"/>
    </source>
</evidence>
<feature type="transmembrane region" description="Helical" evidence="2">
    <location>
        <begin position="190"/>
        <end position="208"/>
    </location>
</feature>
<dbReference type="SUPFAM" id="SSF110997">
    <property type="entry name" value="Sporulation related repeat"/>
    <property type="match status" value="1"/>
</dbReference>
<dbReference type="InterPro" id="IPR040495">
    <property type="entry name" value="HU-CCDC81_bac_1"/>
</dbReference>
<keyword evidence="2" id="KW-0812">Transmembrane</keyword>
<gene>
    <name evidence="4" type="ORF">E2R66_20250</name>
</gene>
<organism evidence="4 5">
    <name type="scientific">Mucilaginibacter psychrotolerans</name>
    <dbReference type="NCBI Taxonomy" id="1524096"/>
    <lineage>
        <taxon>Bacteria</taxon>
        <taxon>Pseudomonadati</taxon>
        <taxon>Bacteroidota</taxon>
        <taxon>Sphingobacteriia</taxon>
        <taxon>Sphingobacteriales</taxon>
        <taxon>Sphingobacteriaceae</taxon>
        <taxon>Mucilaginibacter</taxon>
    </lineage>
</organism>
<protein>
    <submittedName>
        <fullName evidence="4">SPOR domain-containing protein</fullName>
    </submittedName>
</protein>
<dbReference type="PROSITE" id="PS51724">
    <property type="entry name" value="SPOR"/>
    <property type="match status" value="1"/>
</dbReference>
<accession>A0A4Y8S972</accession>
<sequence length="361" mass="40473">MDVGYYISELLGQHGDVNVPGLGYFAHTRVNGYYNDREGKFYPPGYSVQFDPQFLDDDDALAIHIAEKKKISLASSKYFTEKFVMNLKQQAALGDAALADLGWFTLNNLQMVFRPNNGTSTAPEFYGYPIIKLHKIGKQPVAVKDEPEPEPETYTPEPGDGQYAPIPYQIDETEEQFLIKMARNKRRTNIWVIIILTLIAAAIAVLMVQRYNPKVFNFKFGKKKEAPTVAPQIIVLGDTGKTKPDTDSIKLIRPATSDSLKKNIAPLTDTTAISRYEVIAGSFRDVAEAGEAIRRFKAKGIDAKVVTDMFGKRLKVSVGTFINKNMAEERRMQLVAEKKIPEDSYSQLIDPKHKGVDQSKK</sequence>
<evidence type="ECO:0000259" key="3">
    <source>
        <dbReference type="PROSITE" id="PS51724"/>
    </source>
</evidence>
<dbReference type="InterPro" id="IPR036680">
    <property type="entry name" value="SPOR-like_sf"/>
</dbReference>
<feature type="domain" description="SPOR" evidence="3">
    <location>
        <begin position="270"/>
        <end position="348"/>
    </location>
</feature>
<evidence type="ECO:0000313" key="5">
    <source>
        <dbReference type="Proteomes" id="UP000297540"/>
    </source>
</evidence>
<dbReference type="Pfam" id="PF18174">
    <property type="entry name" value="HU-CCDC81_bac_1"/>
    <property type="match status" value="1"/>
</dbReference>
<feature type="region of interest" description="Disordered" evidence="1">
    <location>
        <begin position="141"/>
        <end position="164"/>
    </location>
</feature>
<keyword evidence="5" id="KW-1185">Reference proteome</keyword>
<dbReference type="OrthoDB" id="653949at2"/>
<dbReference type="RefSeq" id="WP_133233992.1">
    <property type="nucleotide sequence ID" value="NZ_SOZE01000024.1"/>
</dbReference>
<comment type="caution">
    <text evidence="4">The sequence shown here is derived from an EMBL/GenBank/DDBJ whole genome shotgun (WGS) entry which is preliminary data.</text>
</comment>
<evidence type="ECO:0000256" key="2">
    <source>
        <dbReference type="SAM" id="Phobius"/>
    </source>
</evidence>
<dbReference type="Pfam" id="PF05036">
    <property type="entry name" value="SPOR"/>
    <property type="match status" value="1"/>
</dbReference>
<dbReference type="EMBL" id="SOZE01000024">
    <property type="protein sequence ID" value="TFF35077.1"/>
    <property type="molecule type" value="Genomic_DNA"/>
</dbReference>
<dbReference type="GO" id="GO:0042834">
    <property type="term" value="F:peptidoglycan binding"/>
    <property type="evidence" value="ECO:0007669"/>
    <property type="project" value="InterPro"/>
</dbReference>
<dbReference type="Proteomes" id="UP000297540">
    <property type="component" value="Unassembled WGS sequence"/>
</dbReference>
<dbReference type="AlphaFoldDB" id="A0A4Y8S972"/>
<keyword evidence="2" id="KW-1133">Transmembrane helix</keyword>
<keyword evidence="2" id="KW-0472">Membrane</keyword>